<name>A0A383VH70_TETOB</name>
<evidence type="ECO:0008006" key="3">
    <source>
        <dbReference type="Google" id="ProtNLM"/>
    </source>
</evidence>
<organism evidence="1 2">
    <name type="scientific">Tetradesmus obliquus</name>
    <name type="common">Green alga</name>
    <name type="synonym">Acutodesmus obliquus</name>
    <dbReference type="NCBI Taxonomy" id="3088"/>
    <lineage>
        <taxon>Eukaryota</taxon>
        <taxon>Viridiplantae</taxon>
        <taxon>Chlorophyta</taxon>
        <taxon>core chlorophytes</taxon>
        <taxon>Chlorophyceae</taxon>
        <taxon>CS clade</taxon>
        <taxon>Sphaeropleales</taxon>
        <taxon>Scenedesmaceae</taxon>
        <taxon>Tetradesmus</taxon>
    </lineage>
</organism>
<reference evidence="1 2" key="1">
    <citation type="submission" date="2016-10" db="EMBL/GenBank/DDBJ databases">
        <authorList>
            <person name="Cai Z."/>
        </authorList>
    </citation>
    <scope>NUCLEOTIDE SEQUENCE [LARGE SCALE GENOMIC DNA]</scope>
</reference>
<dbReference type="InterPro" id="IPR034595">
    <property type="entry name" value="NDUFAF8"/>
</dbReference>
<dbReference type="EMBL" id="FNXT01000393">
    <property type="protein sequence ID" value="SZX64283.1"/>
    <property type="molecule type" value="Genomic_DNA"/>
</dbReference>
<proteinExistence type="predicted"/>
<dbReference type="Proteomes" id="UP000256970">
    <property type="component" value="Unassembled WGS sequence"/>
</dbReference>
<protein>
    <recommendedName>
        <fullName evidence="3">CHCH domain-containing protein</fullName>
    </recommendedName>
</protein>
<dbReference type="AlphaFoldDB" id="A0A383VH70"/>
<sequence length="70" mass="7794">MPPQQNAAGTNSDRYMRAFASSLAACSAQAQAYGKCLSDRLPEVEKGCCQREFQSLKQCFVKEFKARKRG</sequence>
<accession>A0A383VH70</accession>
<keyword evidence="2" id="KW-1185">Reference proteome</keyword>
<gene>
    <name evidence="1" type="ORF">BQ4739_LOCUS4798</name>
</gene>
<dbReference type="PANTHER" id="PTHR34561">
    <property type="entry name" value="NADH DEHYDROGENASE [UBIQUINONE] 1 ALPHA SUBCOMPLEX ASSEMBLY FACTOR 8"/>
    <property type="match status" value="1"/>
</dbReference>
<evidence type="ECO:0000313" key="1">
    <source>
        <dbReference type="EMBL" id="SZX64283.1"/>
    </source>
</evidence>
<dbReference type="GO" id="GO:0005739">
    <property type="term" value="C:mitochondrion"/>
    <property type="evidence" value="ECO:0007669"/>
    <property type="project" value="InterPro"/>
</dbReference>
<evidence type="ECO:0000313" key="2">
    <source>
        <dbReference type="Proteomes" id="UP000256970"/>
    </source>
</evidence>
<dbReference type="GO" id="GO:0032981">
    <property type="term" value="P:mitochondrial respiratory chain complex I assembly"/>
    <property type="evidence" value="ECO:0007669"/>
    <property type="project" value="InterPro"/>
</dbReference>
<dbReference type="PANTHER" id="PTHR34561:SF1">
    <property type="entry name" value="NADH DEHYDROGENASE [UBIQUINONE] 1 ALPHA SUBCOMPLEX ASSEMBLY FACTOR 8"/>
    <property type="match status" value="1"/>
</dbReference>